<feature type="compositionally biased region" description="Acidic residues" evidence="1">
    <location>
        <begin position="89"/>
        <end position="116"/>
    </location>
</feature>
<accession>A0A167JQ74</accession>
<protein>
    <submittedName>
        <fullName evidence="2">Uncharacterized protein</fullName>
    </submittedName>
</protein>
<feature type="compositionally biased region" description="Basic and acidic residues" evidence="1">
    <location>
        <begin position="344"/>
        <end position="353"/>
    </location>
</feature>
<evidence type="ECO:0000313" key="2">
    <source>
        <dbReference type="EMBL" id="KZO93797.1"/>
    </source>
</evidence>
<keyword evidence="3" id="KW-1185">Reference proteome</keyword>
<feature type="region of interest" description="Disordered" evidence="1">
    <location>
        <begin position="446"/>
        <end position="483"/>
    </location>
</feature>
<feature type="compositionally biased region" description="Low complexity" evidence="1">
    <location>
        <begin position="175"/>
        <end position="186"/>
    </location>
</feature>
<proteinExistence type="predicted"/>
<evidence type="ECO:0000313" key="3">
    <source>
        <dbReference type="Proteomes" id="UP000076738"/>
    </source>
</evidence>
<dbReference type="EMBL" id="KV417299">
    <property type="protein sequence ID" value="KZO93797.1"/>
    <property type="molecule type" value="Genomic_DNA"/>
</dbReference>
<name>A0A167JQ74_CALVF</name>
<feature type="region of interest" description="Disordered" evidence="1">
    <location>
        <begin position="1"/>
        <end position="427"/>
    </location>
</feature>
<feature type="compositionally biased region" description="Acidic residues" evidence="1">
    <location>
        <begin position="324"/>
        <end position="343"/>
    </location>
</feature>
<evidence type="ECO:0000256" key="1">
    <source>
        <dbReference type="SAM" id="MobiDB-lite"/>
    </source>
</evidence>
<sequence length="511" mass="55663">MQSVPVYGHWEEDDEPLPSDDEEHQYQAQQQALPHPLDPASELSEDPLLLYTPEKPSGLKVKVDLRRAAYSTPTQERMVGTRGRQLSQSEDEYKEEENSDLLDDAEGEPEIPEIDEPMAPVKDEPRYPRRATRNSNGSSSSAGAAVVAPAQISRSKKRMRVDDDEDEDGDEDNFTTKVVEQTTTVTLHGRTTSRPVTYAEPSDEDDEQPVRHAGSRRTAHPRGSPNGKPKRTGGDFVVADEGDEERMEGDEEYGRPRRSLRSATRAASHPSEPPAKKRRTVAEQPLTQRSMPKPRTTRNSRRSSGSEEFDPEAVTSNASSDILPPEEDMALDLQEEEEEEELEPETKQYSFRERKSRPNYALPALLTNEEIERQRKEAAAEKAAKKAKRAPKMNWNMTGKDLGRLLGEPEPDSDDDVGNTPGKRGLFGTSIGAGLAGAGTGGVVGGSMFADGAGVGGGGVAGTPSHLGKIGGQDGTADADPLGVDLNVSFEQVGGLDNRESRPASVRCAEK</sequence>
<reference evidence="2 3" key="1">
    <citation type="journal article" date="2016" name="Mol. Biol. Evol.">
        <title>Comparative Genomics of Early-Diverging Mushroom-Forming Fungi Provides Insights into the Origins of Lignocellulose Decay Capabilities.</title>
        <authorList>
            <person name="Nagy L.G."/>
            <person name="Riley R."/>
            <person name="Tritt A."/>
            <person name="Adam C."/>
            <person name="Daum C."/>
            <person name="Floudas D."/>
            <person name="Sun H."/>
            <person name="Yadav J.S."/>
            <person name="Pangilinan J."/>
            <person name="Larsson K.H."/>
            <person name="Matsuura K."/>
            <person name="Barry K."/>
            <person name="Labutti K."/>
            <person name="Kuo R."/>
            <person name="Ohm R.A."/>
            <person name="Bhattacharya S.S."/>
            <person name="Shirouzu T."/>
            <person name="Yoshinaga Y."/>
            <person name="Martin F.M."/>
            <person name="Grigoriev I.V."/>
            <person name="Hibbett D.S."/>
        </authorList>
    </citation>
    <scope>NUCLEOTIDE SEQUENCE [LARGE SCALE GENOMIC DNA]</scope>
    <source>
        <strain evidence="2 3">TUFC12733</strain>
    </source>
</reference>
<dbReference type="Proteomes" id="UP000076738">
    <property type="component" value="Unassembled WGS sequence"/>
</dbReference>
<feature type="compositionally biased region" description="Low complexity" evidence="1">
    <location>
        <begin position="134"/>
        <end position="148"/>
    </location>
</feature>
<feature type="compositionally biased region" description="Acidic residues" evidence="1">
    <location>
        <begin position="238"/>
        <end position="251"/>
    </location>
</feature>
<gene>
    <name evidence="2" type="ORF">CALVIDRAFT_243196</name>
</gene>
<feature type="compositionally biased region" description="Basic and acidic residues" evidence="1">
    <location>
        <begin position="370"/>
        <end position="384"/>
    </location>
</feature>
<organism evidence="2 3">
    <name type="scientific">Calocera viscosa (strain TUFC12733)</name>
    <dbReference type="NCBI Taxonomy" id="1330018"/>
    <lineage>
        <taxon>Eukaryota</taxon>
        <taxon>Fungi</taxon>
        <taxon>Dikarya</taxon>
        <taxon>Basidiomycota</taxon>
        <taxon>Agaricomycotina</taxon>
        <taxon>Dacrymycetes</taxon>
        <taxon>Dacrymycetales</taxon>
        <taxon>Dacrymycetaceae</taxon>
        <taxon>Calocera</taxon>
    </lineage>
</organism>
<feature type="compositionally biased region" description="Acidic residues" evidence="1">
    <location>
        <begin position="11"/>
        <end position="23"/>
    </location>
</feature>
<feature type="compositionally biased region" description="Acidic residues" evidence="1">
    <location>
        <begin position="162"/>
        <end position="173"/>
    </location>
</feature>
<dbReference type="STRING" id="1330018.A0A167JQ74"/>
<dbReference type="AlphaFoldDB" id="A0A167JQ74"/>